<dbReference type="SUPFAM" id="SSF48163">
    <property type="entry name" value="An anticodon-binding domain of class I aminoacyl-tRNA synthetases"/>
    <property type="match status" value="1"/>
</dbReference>
<evidence type="ECO:0000259" key="9">
    <source>
        <dbReference type="Pfam" id="PF19269"/>
    </source>
</evidence>
<feature type="domain" description="Glutamyl/glutaminyl-tRNA synthetase class Ib catalytic" evidence="8">
    <location>
        <begin position="3"/>
        <end position="110"/>
    </location>
</feature>
<keyword evidence="2 7" id="KW-0436">Ligase</keyword>
<dbReference type="PRINTS" id="PR00987">
    <property type="entry name" value="TRNASYNTHGLU"/>
</dbReference>
<dbReference type="PANTHER" id="PTHR43311">
    <property type="entry name" value="GLUTAMATE--TRNA LIGASE"/>
    <property type="match status" value="1"/>
</dbReference>
<dbReference type="InterPro" id="IPR020058">
    <property type="entry name" value="Glu/Gln-tRNA-synth_Ib_cat-dom"/>
</dbReference>
<dbReference type="InterPro" id="IPR000924">
    <property type="entry name" value="Glu/Gln-tRNA-synth"/>
</dbReference>
<protein>
    <recommendedName>
        <fullName evidence="7">Glutamate--tRNA ligase</fullName>
        <ecNumber evidence="7">6.1.1.17</ecNumber>
    </recommendedName>
    <alternativeName>
        <fullName evidence="7">Glutamyl-tRNA synthetase</fullName>
        <shortName evidence="7">GluRS</shortName>
    </alternativeName>
</protein>
<dbReference type="PANTHER" id="PTHR43311:SF2">
    <property type="entry name" value="GLUTAMATE--TRNA LIGASE, MITOCHONDRIAL-RELATED"/>
    <property type="match status" value="1"/>
</dbReference>
<dbReference type="InterPro" id="IPR008925">
    <property type="entry name" value="aa_tRNA-synth_I_cd-bd_sf"/>
</dbReference>
<evidence type="ECO:0000256" key="4">
    <source>
        <dbReference type="ARBA" id="ARBA00022840"/>
    </source>
</evidence>
<name>A0A0R2RNG3_9BACT</name>
<dbReference type="InterPro" id="IPR045462">
    <property type="entry name" value="aa-tRNA-synth_I_cd-bd"/>
</dbReference>
<reference evidence="10 11" key="1">
    <citation type="submission" date="2015-10" db="EMBL/GenBank/DDBJ databases">
        <title>Metagenome-Assembled Genomes uncover a global brackish microbiome.</title>
        <authorList>
            <person name="Hugerth L.W."/>
            <person name="Larsson J."/>
            <person name="Alneberg J."/>
            <person name="Lindh M.V."/>
            <person name="Legrand C."/>
            <person name="Pinhassi J."/>
            <person name="Andersson A.F."/>
        </authorList>
    </citation>
    <scope>NUCLEOTIDE SEQUENCE [LARGE SCALE GENOMIC DNA]</scope>
    <source>
        <strain evidence="10">BACL18 MAG-120507-bin52</strain>
    </source>
</reference>
<comment type="caution">
    <text evidence="7">Lacks conserved residue(s) required for the propagation of feature annotation.</text>
</comment>
<dbReference type="Proteomes" id="UP000051269">
    <property type="component" value="Unassembled WGS sequence"/>
</dbReference>
<evidence type="ECO:0000256" key="2">
    <source>
        <dbReference type="ARBA" id="ARBA00022598"/>
    </source>
</evidence>
<dbReference type="GO" id="GO:0004818">
    <property type="term" value="F:glutamate-tRNA ligase activity"/>
    <property type="evidence" value="ECO:0007669"/>
    <property type="project" value="UniProtKB-UniRule"/>
</dbReference>
<keyword evidence="5 7" id="KW-0648">Protein biosynthesis</keyword>
<dbReference type="CDD" id="cd00808">
    <property type="entry name" value="GluRS_core"/>
    <property type="match status" value="1"/>
</dbReference>
<dbReference type="GO" id="GO:0008270">
    <property type="term" value="F:zinc ion binding"/>
    <property type="evidence" value="ECO:0007669"/>
    <property type="project" value="InterPro"/>
</dbReference>
<dbReference type="InterPro" id="IPR004527">
    <property type="entry name" value="Glu-tRNA-ligase_bac/mito"/>
</dbReference>
<dbReference type="InterPro" id="IPR049940">
    <property type="entry name" value="GluQ/Sye"/>
</dbReference>
<evidence type="ECO:0000313" key="10">
    <source>
        <dbReference type="EMBL" id="KRO61901.1"/>
    </source>
</evidence>
<evidence type="ECO:0000256" key="6">
    <source>
        <dbReference type="ARBA" id="ARBA00023146"/>
    </source>
</evidence>
<dbReference type="Gene3D" id="1.10.10.350">
    <property type="match status" value="1"/>
</dbReference>
<dbReference type="SUPFAM" id="SSF52374">
    <property type="entry name" value="Nucleotidylyl transferase"/>
    <property type="match status" value="1"/>
</dbReference>
<keyword evidence="6 7" id="KW-0030">Aminoacyl-tRNA synthetase</keyword>
<dbReference type="Gene3D" id="3.40.50.620">
    <property type="entry name" value="HUPs"/>
    <property type="match status" value="2"/>
</dbReference>
<comment type="caution">
    <text evidence="10">The sequence shown here is derived from an EMBL/GenBank/DDBJ whole genome shotgun (WGS) entry which is preliminary data.</text>
</comment>
<evidence type="ECO:0000256" key="7">
    <source>
        <dbReference type="HAMAP-Rule" id="MF_00022"/>
    </source>
</evidence>
<keyword evidence="4 7" id="KW-0067">ATP-binding</keyword>
<keyword evidence="7" id="KW-0963">Cytoplasm</keyword>
<comment type="subcellular location">
    <subcellularLocation>
        <location evidence="7">Cytoplasm</location>
    </subcellularLocation>
</comment>
<dbReference type="Pfam" id="PF19269">
    <property type="entry name" value="Anticodon_2"/>
    <property type="match status" value="1"/>
</dbReference>
<dbReference type="InterPro" id="IPR020751">
    <property type="entry name" value="aa-tRNA-synth_I_codon-bd_sub2"/>
</dbReference>
<feature type="domain" description="Aminoacyl-tRNA synthetase class I anticodon-binding" evidence="9">
    <location>
        <begin position="318"/>
        <end position="439"/>
    </location>
</feature>
<comment type="subunit">
    <text evidence="7">Monomer.</text>
</comment>
<proteinExistence type="inferred from homology"/>
<dbReference type="EMBL" id="LIBO01000177">
    <property type="protein sequence ID" value="KRO61901.1"/>
    <property type="molecule type" value="Genomic_DNA"/>
</dbReference>
<evidence type="ECO:0000259" key="8">
    <source>
        <dbReference type="Pfam" id="PF00749"/>
    </source>
</evidence>
<dbReference type="InterPro" id="IPR033910">
    <property type="entry name" value="GluRS_core"/>
</dbReference>
<comment type="catalytic activity">
    <reaction evidence="7">
        <text>tRNA(Glu) + L-glutamate + ATP = L-glutamyl-tRNA(Glu) + AMP + diphosphate</text>
        <dbReference type="Rhea" id="RHEA:23540"/>
        <dbReference type="Rhea" id="RHEA-COMP:9663"/>
        <dbReference type="Rhea" id="RHEA-COMP:9680"/>
        <dbReference type="ChEBI" id="CHEBI:29985"/>
        <dbReference type="ChEBI" id="CHEBI:30616"/>
        <dbReference type="ChEBI" id="CHEBI:33019"/>
        <dbReference type="ChEBI" id="CHEBI:78442"/>
        <dbReference type="ChEBI" id="CHEBI:78520"/>
        <dbReference type="ChEBI" id="CHEBI:456215"/>
        <dbReference type="EC" id="6.1.1.17"/>
    </reaction>
</comment>
<feature type="short sequence motif" description="'HIGH' region" evidence="7">
    <location>
        <begin position="10"/>
        <end position="20"/>
    </location>
</feature>
<dbReference type="GO" id="GO:0005829">
    <property type="term" value="C:cytosol"/>
    <property type="evidence" value="ECO:0007669"/>
    <property type="project" value="TreeGrafter"/>
</dbReference>
<dbReference type="EC" id="6.1.1.17" evidence="7"/>
<dbReference type="AlphaFoldDB" id="A0A0R2RNG3"/>
<dbReference type="InterPro" id="IPR001412">
    <property type="entry name" value="aa-tRNA-synth_I_CS"/>
</dbReference>
<dbReference type="InterPro" id="IPR014729">
    <property type="entry name" value="Rossmann-like_a/b/a_fold"/>
</dbReference>
<dbReference type="GO" id="GO:0000049">
    <property type="term" value="F:tRNA binding"/>
    <property type="evidence" value="ECO:0007669"/>
    <property type="project" value="InterPro"/>
</dbReference>
<keyword evidence="3 7" id="KW-0547">Nucleotide-binding</keyword>
<feature type="binding site" evidence="7">
    <location>
        <position position="214"/>
    </location>
    <ligand>
        <name>ATP</name>
        <dbReference type="ChEBI" id="CHEBI:30616"/>
    </ligand>
</feature>
<evidence type="ECO:0000256" key="1">
    <source>
        <dbReference type="ARBA" id="ARBA00007894"/>
    </source>
</evidence>
<feature type="domain" description="Glutamyl/glutaminyl-tRNA synthetase class Ib catalytic" evidence="8">
    <location>
        <begin position="115"/>
        <end position="280"/>
    </location>
</feature>
<evidence type="ECO:0000256" key="5">
    <source>
        <dbReference type="ARBA" id="ARBA00022917"/>
    </source>
</evidence>
<accession>A0A0R2RNG3</accession>
<evidence type="ECO:0000256" key="3">
    <source>
        <dbReference type="ARBA" id="ARBA00022741"/>
    </source>
</evidence>
<sequence>MSNVRVRFAPSPTGLLHIGGARTALFNWLYARHMGGTFVLRVEDTDQSRNSQEAVDVIFRGMRWLGLDWDEGPDGKGGAHGEKGPYFQSQRGAIYAKYLEKLRATGKTYEEGGALKFKMPKTPGIVKDLVCGDVTFDRTMEPDLVIRRKDGSPVFHLVNVIDDLEMGITHVIRGEDHLSNTHKHIALYEALGAPIPQFAHIPLILNKGGSKMSKRDDGAALSFYEDAGYLPEAVRNYLCLLGWSPGENEEILPLEEIVKRFELKDLNRSNARFDAAKLFWMNGEYWRSMKDSDFTQFAGSFLEKNRPAASALPEPIRQGLLRVIREKIRTGKEMAEWLDPYLTEDYPYSLEARKKQFSVPDSGKLLQSIEQGLQTIGEDFNDASVELACKKIAEENQLPKPARVIHLLRCAVSGHTVGPSLFPLLTVLGKTRVVARLHRTRSLWEAGKLGETS</sequence>
<comment type="similarity">
    <text evidence="1 7">Belongs to the class-I aminoacyl-tRNA synthetase family. Glutamate--tRNA ligase type 1 subfamily.</text>
</comment>
<dbReference type="GO" id="GO:0006424">
    <property type="term" value="P:glutamyl-tRNA aminoacylation"/>
    <property type="evidence" value="ECO:0007669"/>
    <property type="project" value="UniProtKB-UniRule"/>
</dbReference>
<dbReference type="GO" id="GO:0005524">
    <property type="term" value="F:ATP binding"/>
    <property type="evidence" value="ECO:0007669"/>
    <property type="project" value="UniProtKB-UniRule"/>
</dbReference>
<dbReference type="Pfam" id="PF00749">
    <property type="entry name" value="tRNA-synt_1c"/>
    <property type="match status" value="2"/>
</dbReference>
<evidence type="ECO:0000313" key="11">
    <source>
        <dbReference type="Proteomes" id="UP000051269"/>
    </source>
</evidence>
<comment type="function">
    <text evidence="7">Catalyzes the attachment of glutamate to tRNA(Glu) in a two-step reaction: glutamate is first activated by ATP to form Glu-AMP and then transferred to the acceptor end of tRNA(Glu).</text>
</comment>
<dbReference type="HAMAP" id="MF_00022">
    <property type="entry name" value="Glu_tRNA_synth_type1"/>
    <property type="match status" value="1"/>
</dbReference>
<organism evidence="10 11">
    <name type="scientific">Verrucomicrobia subdivision 6 bacterium BACL9 MAG-120507-bin52</name>
    <dbReference type="NCBI Taxonomy" id="1655590"/>
    <lineage>
        <taxon>Bacteria</taxon>
        <taxon>Pseudomonadati</taxon>
        <taxon>Verrucomicrobiota</taxon>
        <taxon>Verrucomicrobiia</taxon>
        <taxon>Verrucomicrobiales</taxon>
        <taxon>Verrucomicrobia subdivision 6</taxon>
    </lineage>
</organism>
<feature type="short sequence motif" description="'KMSKS' region" evidence="7">
    <location>
        <begin position="211"/>
        <end position="215"/>
    </location>
</feature>
<dbReference type="PROSITE" id="PS00178">
    <property type="entry name" value="AA_TRNA_LIGASE_I"/>
    <property type="match status" value="1"/>
</dbReference>
<gene>
    <name evidence="7" type="primary">gltX</name>
    <name evidence="10" type="ORF">ABR82_05640</name>
</gene>